<organism evidence="1 2">
    <name type="scientific">Zhongshania marina</name>
    <dbReference type="NCBI Taxonomy" id="2304603"/>
    <lineage>
        <taxon>Bacteria</taxon>
        <taxon>Pseudomonadati</taxon>
        <taxon>Pseudomonadota</taxon>
        <taxon>Gammaproteobacteria</taxon>
        <taxon>Cellvibrionales</taxon>
        <taxon>Spongiibacteraceae</taxon>
        <taxon>Zhongshania</taxon>
    </lineage>
</organism>
<reference evidence="1" key="1">
    <citation type="submission" date="2018-01" db="EMBL/GenBank/DDBJ databases">
        <authorList>
            <person name="Yu X.-D."/>
        </authorList>
    </citation>
    <scope>NUCLEOTIDE SEQUENCE</scope>
    <source>
        <strain evidence="1">ZX-21</strain>
    </source>
</reference>
<comment type="caution">
    <text evidence="1">The sequence shown here is derived from an EMBL/GenBank/DDBJ whole genome shotgun (WGS) entry which is preliminary data.</text>
</comment>
<accession>A0A2S4HGE2</accession>
<proteinExistence type="predicted"/>
<dbReference type="RefSeq" id="WP_103684007.1">
    <property type="nucleotide sequence ID" value="NZ_PQGG01000019.1"/>
</dbReference>
<evidence type="ECO:0000313" key="1">
    <source>
        <dbReference type="EMBL" id="POP53065.1"/>
    </source>
</evidence>
<dbReference type="InterPro" id="IPR010064">
    <property type="entry name" value="HK97-gp10_tail"/>
</dbReference>
<dbReference type="Proteomes" id="UP000237222">
    <property type="component" value="Unassembled WGS sequence"/>
</dbReference>
<protein>
    <submittedName>
        <fullName evidence="1">Uncharacterized protein</fullName>
    </submittedName>
</protein>
<dbReference type="AlphaFoldDB" id="A0A2S4HGE2"/>
<sequence>MNLGLQIDPPIKALVDELNAMKEGFGETGIMRGLVAGSAPMRKAIKAAAPKQSGALGKSIGYRRFKKSERAALGIGADAAAIYVGPTRKVNEVIKLSGGTSKIKKRSQQYKANWFENTGTKAHVIIPRKKGGSLSLGGLIVKKVKHPGMKRKPFISVGIAASESAFESRFYSGLISYVEKQRAKRNS</sequence>
<gene>
    <name evidence="1" type="ORF">C0068_08210</name>
</gene>
<dbReference type="Pfam" id="PF04883">
    <property type="entry name" value="HK97-gp10_like"/>
    <property type="match status" value="1"/>
</dbReference>
<name>A0A2S4HGE2_9GAMM</name>
<dbReference type="EMBL" id="PQGG01000019">
    <property type="protein sequence ID" value="POP53065.1"/>
    <property type="molecule type" value="Genomic_DNA"/>
</dbReference>
<evidence type="ECO:0000313" key="2">
    <source>
        <dbReference type="Proteomes" id="UP000237222"/>
    </source>
</evidence>